<dbReference type="EMBL" id="CAJNOR010000713">
    <property type="protein sequence ID" value="CAF0988957.1"/>
    <property type="molecule type" value="Genomic_DNA"/>
</dbReference>
<evidence type="ECO:0000313" key="2">
    <source>
        <dbReference type="EMBL" id="CAF0988957.1"/>
    </source>
</evidence>
<gene>
    <name evidence="3" type="ORF">EDS130_LOCUS33184</name>
    <name evidence="2" type="ORF">XAT740_LOCUS12592</name>
</gene>
<evidence type="ECO:0000313" key="3">
    <source>
        <dbReference type="EMBL" id="CAF1349301.1"/>
    </source>
</evidence>
<reference evidence="3" key="1">
    <citation type="submission" date="2021-02" db="EMBL/GenBank/DDBJ databases">
        <authorList>
            <person name="Nowell W R."/>
        </authorList>
    </citation>
    <scope>NUCLEOTIDE SEQUENCE</scope>
</reference>
<proteinExistence type="predicted"/>
<dbReference type="InterPro" id="IPR025714">
    <property type="entry name" value="Methyltranfer_dom"/>
</dbReference>
<sequence length="278" mass="31830">MKKLSSVHAVTLLCAVILLFVLHRIYQSCAKLDSSLANNDCEQSLLESDGFICESKAVWNERKQIHRAQDDLNAIRHPDPVFFSTNWESTFHCSSTRRIGIRGDGGKWVCDSYRLKSQANCLIYSVGSNGDFSFETEIKQLIPHCEVHAFDKKVYSCPTNVCTFHAITFGDGIVPNNSRSWPSILQELNHTAKTIDILKIDIEGAEYSFFPHLFQSDKRTFPRQILVEVHPTNITIIQGFFDLLRTNNYVIAIKENNLHAGPYFFEYAFLKMNPLFFH</sequence>
<dbReference type="Pfam" id="PF13383">
    <property type="entry name" value="Methyltransf_22"/>
    <property type="match status" value="1"/>
</dbReference>
<dbReference type="EMBL" id="CAJNOJ010000262">
    <property type="protein sequence ID" value="CAF1349301.1"/>
    <property type="molecule type" value="Genomic_DNA"/>
</dbReference>
<dbReference type="InterPro" id="IPR026913">
    <property type="entry name" value="METTL24"/>
</dbReference>
<dbReference type="Proteomes" id="UP000663852">
    <property type="component" value="Unassembled WGS sequence"/>
</dbReference>
<evidence type="ECO:0000313" key="5">
    <source>
        <dbReference type="Proteomes" id="UP000663852"/>
    </source>
</evidence>
<organism evidence="3 5">
    <name type="scientific">Adineta ricciae</name>
    <name type="common">Rotifer</name>
    <dbReference type="NCBI Taxonomy" id="249248"/>
    <lineage>
        <taxon>Eukaryota</taxon>
        <taxon>Metazoa</taxon>
        <taxon>Spiralia</taxon>
        <taxon>Gnathifera</taxon>
        <taxon>Rotifera</taxon>
        <taxon>Eurotatoria</taxon>
        <taxon>Bdelloidea</taxon>
        <taxon>Adinetida</taxon>
        <taxon>Adinetidae</taxon>
        <taxon>Adineta</taxon>
    </lineage>
</organism>
<feature type="domain" description="Methyltransferase" evidence="1">
    <location>
        <begin position="64"/>
        <end position="271"/>
    </location>
</feature>
<evidence type="ECO:0000259" key="1">
    <source>
        <dbReference type="Pfam" id="PF13383"/>
    </source>
</evidence>
<dbReference type="PANTHER" id="PTHR32026:SF27">
    <property type="entry name" value="METHYLTRANSFERASE FKBM DOMAIN-CONTAINING PROTEIN-RELATED"/>
    <property type="match status" value="1"/>
</dbReference>
<dbReference type="SUPFAM" id="SSF53335">
    <property type="entry name" value="S-adenosyl-L-methionine-dependent methyltransferases"/>
    <property type="match status" value="1"/>
</dbReference>
<evidence type="ECO:0000313" key="4">
    <source>
        <dbReference type="Proteomes" id="UP000663828"/>
    </source>
</evidence>
<keyword evidence="4" id="KW-1185">Reference proteome</keyword>
<dbReference type="OrthoDB" id="10006218at2759"/>
<protein>
    <recommendedName>
        <fullName evidence="1">Methyltransferase domain-containing protein</fullName>
    </recommendedName>
</protein>
<dbReference type="PANTHER" id="PTHR32026">
    <property type="entry name" value="METHYLTRANSFERASE-LIKE PROTEIN 24"/>
    <property type="match status" value="1"/>
</dbReference>
<dbReference type="AlphaFoldDB" id="A0A815H9Q1"/>
<dbReference type="Proteomes" id="UP000663828">
    <property type="component" value="Unassembled WGS sequence"/>
</dbReference>
<accession>A0A815H9Q1</accession>
<comment type="caution">
    <text evidence="3">The sequence shown here is derived from an EMBL/GenBank/DDBJ whole genome shotgun (WGS) entry which is preliminary data.</text>
</comment>
<dbReference type="InterPro" id="IPR029063">
    <property type="entry name" value="SAM-dependent_MTases_sf"/>
</dbReference>
<name>A0A815H9Q1_ADIRI</name>